<dbReference type="PANTHER" id="PTHR46718">
    <property type="entry name" value="ASPARTATE-SEMIALDEHYDE DEHYDROGENASE"/>
    <property type="match status" value="1"/>
</dbReference>
<dbReference type="PANTHER" id="PTHR46718:SF1">
    <property type="entry name" value="ASPARTATE-SEMIALDEHYDE DEHYDROGENASE"/>
    <property type="match status" value="1"/>
</dbReference>
<evidence type="ECO:0000256" key="4">
    <source>
        <dbReference type="ARBA" id="ARBA00013120"/>
    </source>
</evidence>
<keyword evidence="7" id="KW-0521">NADP</keyword>
<dbReference type="InterPro" id="IPR036291">
    <property type="entry name" value="NAD(P)-bd_dom_sf"/>
</dbReference>
<dbReference type="NCBIfam" id="TIGR00978">
    <property type="entry name" value="asd_EA"/>
    <property type="match status" value="1"/>
</dbReference>
<dbReference type="GO" id="GO:0004073">
    <property type="term" value="F:aspartate-semialdehyde dehydrogenase activity"/>
    <property type="evidence" value="ECO:0007669"/>
    <property type="project" value="UniProtKB-EC"/>
</dbReference>
<dbReference type="OrthoDB" id="1894490at2759"/>
<dbReference type="FunFam" id="3.30.360.10:FF:000016">
    <property type="entry name" value="Probable aspartate-semialdehyde dehydrogenase"/>
    <property type="match status" value="1"/>
</dbReference>
<dbReference type="EMBL" id="PXOA01000072">
    <property type="protein sequence ID" value="RFU81042.1"/>
    <property type="molecule type" value="Genomic_DNA"/>
</dbReference>
<evidence type="ECO:0000313" key="15">
    <source>
        <dbReference type="Proteomes" id="UP000266272"/>
    </source>
</evidence>
<dbReference type="InterPro" id="IPR005676">
    <property type="entry name" value="Asp_semi-ald_DH_pep-lack"/>
</dbReference>
<reference evidence="14 15" key="1">
    <citation type="journal article" date="2018" name="PLoS Pathog.">
        <title>Evolution of structural diversity of trichothecenes, a family of toxins produced by plant pathogenic and entomopathogenic fungi.</title>
        <authorList>
            <person name="Proctor R.H."/>
            <person name="McCormick S.P."/>
            <person name="Kim H.S."/>
            <person name="Cardoza R.E."/>
            <person name="Stanley A.M."/>
            <person name="Lindo L."/>
            <person name="Kelly A."/>
            <person name="Brown D.W."/>
            <person name="Lee T."/>
            <person name="Vaughan M.M."/>
            <person name="Alexander N.J."/>
            <person name="Busman M."/>
            <person name="Gutierrez S."/>
        </authorList>
    </citation>
    <scope>NUCLEOTIDE SEQUENCE [LARGE SCALE GENOMIC DNA]</scope>
    <source>
        <strain evidence="14 15">IBT 40837</strain>
    </source>
</reference>
<protein>
    <recommendedName>
        <fullName evidence="12">Aspartate-semialdehyde dehydrogenase</fullName>
        <ecNumber evidence="4">1.2.1.11</ecNumber>
    </recommendedName>
</protein>
<evidence type="ECO:0000256" key="6">
    <source>
        <dbReference type="ARBA" id="ARBA00022697"/>
    </source>
</evidence>
<dbReference type="SMART" id="SM00859">
    <property type="entry name" value="Semialdhyde_dh"/>
    <property type="match status" value="1"/>
</dbReference>
<keyword evidence="15" id="KW-1185">Reference proteome</keyword>
<keyword evidence="9" id="KW-0486">Methionine biosynthesis</keyword>
<dbReference type="Proteomes" id="UP000266272">
    <property type="component" value="Unassembled WGS sequence"/>
</dbReference>
<comment type="pathway">
    <text evidence="1">Amino-acid biosynthesis; L-methionine biosynthesis via de novo pathway; L-homoserine from L-aspartate: step 2/3.</text>
</comment>
<dbReference type="GO" id="GO:0051287">
    <property type="term" value="F:NAD binding"/>
    <property type="evidence" value="ECO:0007669"/>
    <property type="project" value="InterPro"/>
</dbReference>
<dbReference type="InterPro" id="IPR000534">
    <property type="entry name" value="Semialdehyde_DH_NAD-bd"/>
</dbReference>
<dbReference type="GO" id="GO:0009088">
    <property type="term" value="P:threonine biosynthetic process"/>
    <property type="evidence" value="ECO:0007669"/>
    <property type="project" value="UniProtKB-KW"/>
</dbReference>
<feature type="domain" description="Semialdehyde dehydrogenase NAD-binding" evidence="13">
    <location>
        <begin position="10"/>
        <end position="136"/>
    </location>
</feature>
<sequence>MATPSTNKKKCAILGATGAVGTRFVQLLENHPLLELVAVGASAKSEGKRYASVIHWQHSTLVPPKVADMIVRPCTPSCYSDCEIIFSGLDSSVAGEIEMAFLQADFAIFSNAGNHRMAPLIPLMVPTVNLAHLQLIPAQREHYKLQKGFLVCNSNCAVVGLVVPFAALQKLGSIDQASVTSLQAISGAGYPGVPSLDILDNVIPYIAGEEDKIQAEACKILGNFQKDPSASIIHQSIPISVACNRVPVLDGHVLCVSVRFAQRPPPTLDQVRTALGEYVSDVQNVGCFSAPKRAIVVYDELNRPQPRLDRNVEAGFTVNVGRIRPDPSEVFDYMFVTLSHNTIIGAAGSSIMNAEAAIMQGYNVQVIPQCLDYAEKKWVFSNDLKDNNAIDPFFGTSLSFITSDPVAACPNATSATTLHTAVDLTDGFAFYTNVADIFSYPNRTNITVNNVDIQFLDERRCLDQH</sequence>
<dbReference type="CDD" id="cd18130">
    <property type="entry name" value="ASADH_C_arch_fung_like"/>
    <property type="match status" value="1"/>
</dbReference>
<evidence type="ECO:0000256" key="1">
    <source>
        <dbReference type="ARBA" id="ARBA00005021"/>
    </source>
</evidence>
<dbReference type="Pfam" id="PF02774">
    <property type="entry name" value="Semialdhyde_dhC"/>
    <property type="match status" value="1"/>
</dbReference>
<dbReference type="SUPFAM" id="SSF55347">
    <property type="entry name" value="Glyceraldehyde-3-phosphate dehydrogenase-like, C-terminal domain"/>
    <property type="match status" value="1"/>
</dbReference>
<comment type="catalytic activity">
    <reaction evidence="10">
        <text>L-aspartate 4-semialdehyde + phosphate + NADP(+) = 4-phospho-L-aspartate + NADPH + H(+)</text>
        <dbReference type="Rhea" id="RHEA:24284"/>
        <dbReference type="ChEBI" id="CHEBI:15378"/>
        <dbReference type="ChEBI" id="CHEBI:43474"/>
        <dbReference type="ChEBI" id="CHEBI:57535"/>
        <dbReference type="ChEBI" id="CHEBI:57783"/>
        <dbReference type="ChEBI" id="CHEBI:58349"/>
        <dbReference type="ChEBI" id="CHEBI:537519"/>
        <dbReference type="EC" id="1.2.1.11"/>
    </reaction>
    <physiologicalReaction direction="right-to-left" evidence="10">
        <dbReference type="Rhea" id="RHEA:24286"/>
    </physiologicalReaction>
</comment>
<evidence type="ECO:0000256" key="10">
    <source>
        <dbReference type="ARBA" id="ARBA00049864"/>
    </source>
</evidence>
<keyword evidence="5" id="KW-0028">Amino-acid biosynthesis</keyword>
<evidence type="ECO:0000256" key="8">
    <source>
        <dbReference type="ARBA" id="ARBA00023002"/>
    </source>
</evidence>
<dbReference type="EC" id="1.2.1.11" evidence="4"/>
<dbReference type="Pfam" id="PF01118">
    <property type="entry name" value="Semialdhyde_dh"/>
    <property type="match status" value="1"/>
</dbReference>
<evidence type="ECO:0000256" key="9">
    <source>
        <dbReference type="ARBA" id="ARBA00023167"/>
    </source>
</evidence>
<dbReference type="SUPFAM" id="SSF51735">
    <property type="entry name" value="NAD(P)-binding Rossmann-fold domains"/>
    <property type="match status" value="1"/>
</dbReference>
<keyword evidence="8" id="KW-0560">Oxidoreductase</keyword>
<name>A0A395NY69_TRIAR</name>
<evidence type="ECO:0000313" key="14">
    <source>
        <dbReference type="EMBL" id="RFU81042.1"/>
    </source>
</evidence>
<accession>A0A395NY69</accession>
<evidence type="ECO:0000256" key="2">
    <source>
        <dbReference type="ARBA" id="ARBA00005097"/>
    </source>
</evidence>
<dbReference type="GO" id="GO:0046983">
    <property type="term" value="F:protein dimerization activity"/>
    <property type="evidence" value="ECO:0007669"/>
    <property type="project" value="InterPro"/>
</dbReference>
<dbReference type="InterPro" id="IPR051823">
    <property type="entry name" value="ASADH-related"/>
</dbReference>
<dbReference type="Gene3D" id="3.40.50.720">
    <property type="entry name" value="NAD(P)-binding Rossmann-like Domain"/>
    <property type="match status" value="1"/>
</dbReference>
<dbReference type="CDD" id="cd02315">
    <property type="entry name" value="ScASADH_like_N"/>
    <property type="match status" value="1"/>
</dbReference>
<dbReference type="STRING" id="490622.A0A395NY69"/>
<dbReference type="AlphaFoldDB" id="A0A395NY69"/>
<proteinExistence type="inferred from homology"/>
<evidence type="ECO:0000256" key="7">
    <source>
        <dbReference type="ARBA" id="ARBA00022857"/>
    </source>
</evidence>
<comment type="function">
    <text evidence="11">Catalyzes the NADPH-dependent formation of L-aspartate 4-semialdehyde (L-ASA) by the reductive dephosphorylation of 4-phospho-L-aspartate. Mediates the second step in the biosynthesis of amino acids that derive from aspartate (the aspartate family of amino acids), including methioinine and threonine, the latter of which is a precursor to isoleucine.</text>
</comment>
<evidence type="ECO:0000256" key="12">
    <source>
        <dbReference type="ARBA" id="ARBA00050041"/>
    </source>
</evidence>
<comment type="similarity">
    <text evidence="3">Belongs to the aspartate-semialdehyde dehydrogenase family.</text>
</comment>
<organism evidence="14 15">
    <name type="scientific">Trichoderma arundinaceum</name>
    <dbReference type="NCBI Taxonomy" id="490622"/>
    <lineage>
        <taxon>Eukaryota</taxon>
        <taxon>Fungi</taxon>
        <taxon>Dikarya</taxon>
        <taxon>Ascomycota</taxon>
        <taxon>Pezizomycotina</taxon>
        <taxon>Sordariomycetes</taxon>
        <taxon>Hypocreomycetidae</taxon>
        <taxon>Hypocreales</taxon>
        <taxon>Hypocreaceae</taxon>
        <taxon>Trichoderma</taxon>
    </lineage>
</organism>
<dbReference type="NCBIfam" id="NF006416">
    <property type="entry name" value="PRK08664.1"/>
    <property type="match status" value="1"/>
</dbReference>
<evidence type="ECO:0000259" key="13">
    <source>
        <dbReference type="SMART" id="SM00859"/>
    </source>
</evidence>
<gene>
    <name evidence="14" type="ORF">TARUN_1135</name>
</gene>
<dbReference type="InterPro" id="IPR012280">
    <property type="entry name" value="Semialdhyde_DH_dimer_dom"/>
</dbReference>
<dbReference type="GO" id="GO:0009086">
    <property type="term" value="P:methionine biosynthetic process"/>
    <property type="evidence" value="ECO:0007669"/>
    <property type="project" value="UniProtKB-KW"/>
</dbReference>
<dbReference type="Gene3D" id="3.30.360.10">
    <property type="entry name" value="Dihydrodipicolinate Reductase, domain 2"/>
    <property type="match status" value="1"/>
</dbReference>
<dbReference type="GO" id="GO:0050661">
    <property type="term" value="F:NADP binding"/>
    <property type="evidence" value="ECO:0007669"/>
    <property type="project" value="InterPro"/>
</dbReference>
<keyword evidence="6" id="KW-0791">Threonine biosynthesis</keyword>
<evidence type="ECO:0000256" key="5">
    <source>
        <dbReference type="ARBA" id="ARBA00022605"/>
    </source>
</evidence>
<comment type="pathway">
    <text evidence="2">Amino-acid biosynthesis; L-threonine biosynthesis; L-threonine from L-aspartate: step 2/5.</text>
</comment>
<comment type="caution">
    <text evidence="14">The sequence shown here is derived from an EMBL/GenBank/DDBJ whole genome shotgun (WGS) entry which is preliminary data.</text>
</comment>
<evidence type="ECO:0000256" key="3">
    <source>
        <dbReference type="ARBA" id="ARBA00010584"/>
    </source>
</evidence>
<evidence type="ECO:0000256" key="11">
    <source>
        <dbReference type="ARBA" id="ARBA00049950"/>
    </source>
</evidence>